<feature type="domain" description="AB hydrolase-1" evidence="1">
    <location>
        <begin position="89"/>
        <end position="159"/>
    </location>
</feature>
<evidence type="ECO:0000313" key="2">
    <source>
        <dbReference type="EMBL" id="KAF2149090.1"/>
    </source>
</evidence>
<dbReference type="SUPFAM" id="SSF53474">
    <property type="entry name" value="alpha/beta-Hydrolases"/>
    <property type="match status" value="1"/>
</dbReference>
<name>A0A9P4IV74_9PEZI</name>
<keyword evidence="3" id="KW-1185">Reference proteome</keyword>
<evidence type="ECO:0000259" key="1">
    <source>
        <dbReference type="Pfam" id="PF00561"/>
    </source>
</evidence>
<dbReference type="EMBL" id="ML996092">
    <property type="protein sequence ID" value="KAF2149090.1"/>
    <property type="molecule type" value="Genomic_DNA"/>
</dbReference>
<evidence type="ECO:0000313" key="3">
    <source>
        <dbReference type="Proteomes" id="UP000799439"/>
    </source>
</evidence>
<protein>
    <recommendedName>
        <fullName evidence="1">AB hydrolase-1 domain-containing protein</fullName>
    </recommendedName>
</protein>
<reference evidence="2" key="1">
    <citation type="journal article" date="2020" name="Stud. Mycol.">
        <title>101 Dothideomycetes genomes: a test case for predicting lifestyles and emergence of pathogens.</title>
        <authorList>
            <person name="Haridas S."/>
            <person name="Albert R."/>
            <person name="Binder M."/>
            <person name="Bloem J."/>
            <person name="Labutti K."/>
            <person name="Salamov A."/>
            <person name="Andreopoulos B."/>
            <person name="Baker S."/>
            <person name="Barry K."/>
            <person name="Bills G."/>
            <person name="Bluhm B."/>
            <person name="Cannon C."/>
            <person name="Castanera R."/>
            <person name="Culley D."/>
            <person name="Daum C."/>
            <person name="Ezra D."/>
            <person name="Gonzalez J."/>
            <person name="Henrissat B."/>
            <person name="Kuo A."/>
            <person name="Liang C."/>
            <person name="Lipzen A."/>
            <person name="Lutzoni F."/>
            <person name="Magnuson J."/>
            <person name="Mondo S."/>
            <person name="Nolan M."/>
            <person name="Ohm R."/>
            <person name="Pangilinan J."/>
            <person name="Park H.-J."/>
            <person name="Ramirez L."/>
            <person name="Alfaro M."/>
            <person name="Sun H."/>
            <person name="Tritt A."/>
            <person name="Yoshinaga Y."/>
            <person name="Zwiers L.-H."/>
            <person name="Turgeon B."/>
            <person name="Goodwin S."/>
            <person name="Spatafora J."/>
            <person name="Crous P."/>
            <person name="Grigoriev I."/>
        </authorList>
    </citation>
    <scope>NUCLEOTIDE SEQUENCE</scope>
    <source>
        <strain evidence="2">CBS 260.36</strain>
    </source>
</reference>
<dbReference type="Pfam" id="PF00561">
    <property type="entry name" value="Abhydrolase_1"/>
    <property type="match status" value="1"/>
</dbReference>
<organism evidence="2 3">
    <name type="scientific">Myriangium duriaei CBS 260.36</name>
    <dbReference type="NCBI Taxonomy" id="1168546"/>
    <lineage>
        <taxon>Eukaryota</taxon>
        <taxon>Fungi</taxon>
        <taxon>Dikarya</taxon>
        <taxon>Ascomycota</taxon>
        <taxon>Pezizomycotina</taxon>
        <taxon>Dothideomycetes</taxon>
        <taxon>Dothideomycetidae</taxon>
        <taxon>Myriangiales</taxon>
        <taxon>Myriangiaceae</taxon>
        <taxon>Myriangium</taxon>
    </lineage>
</organism>
<dbReference type="PANTHER" id="PTHR37471:SF1">
    <property type="entry name" value="AB HYDROLASE-1 DOMAIN-CONTAINING PROTEIN"/>
    <property type="match status" value="1"/>
</dbReference>
<dbReference type="OrthoDB" id="6431331at2759"/>
<dbReference type="PANTHER" id="PTHR37471">
    <property type="entry name" value="UNNAMED PRODUCT"/>
    <property type="match status" value="1"/>
</dbReference>
<accession>A0A9P4IV74</accession>
<dbReference type="AlphaFoldDB" id="A0A9P4IV74"/>
<gene>
    <name evidence="2" type="ORF">K461DRAFT_282558</name>
</gene>
<dbReference type="Gene3D" id="3.40.50.1820">
    <property type="entry name" value="alpha/beta hydrolase"/>
    <property type="match status" value="1"/>
</dbReference>
<dbReference type="Proteomes" id="UP000799439">
    <property type="component" value="Unassembled WGS sequence"/>
</dbReference>
<dbReference type="InterPro" id="IPR000073">
    <property type="entry name" value="AB_hydrolase_1"/>
</dbReference>
<comment type="caution">
    <text evidence="2">The sequence shown here is derived from an EMBL/GenBank/DDBJ whole genome shotgun (WGS) entry which is preliminary data.</text>
</comment>
<proteinExistence type="predicted"/>
<sequence>MGFEYHRTPIKQFFDVFPYRPHNVLSKKTTPSNTITYWHRPHTSKTELPILFVHGIGVGLYPYVPFLGEINSKSNQDGQVGIIAIEIMPISSRLTGTILRKDIMCAEIEKILDSHGWDKVVLVSHSYGSVISTHLFHTPRLNARISSAVLIDPVCFLLHLPDVAYNFVYRKPQHANEHQLYYFASRDVGIAHTLARSFFWTENILWKADLGDRRVTVSLGGRDTITDTDSVAEYLAGDKKETIQRHSSYKASPWSGEALDVLFFKDLDHAQVFDKNVTRALLVGVIRNYCRIDGA</sequence>
<dbReference type="InterPro" id="IPR029058">
    <property type="entry name" value="AB_hydrolase_fold"/>
</dbReference>